<dbReference type="eggNOG" id="ENOG5033MQ9">
    <property type="taxonomic scope" value="Bacteria"/>
</dbReference>
<evidence type="ECO:0000313" key="2">
    <source>
        <dbReference type="EMBL" id="ACU72648.1"/>
    </source>
</evidence>
<name>C7QC29_CATAD</name>
<feature type="region of interest" description="Disordered" evidence="1">
    <location>
        <begin position="167"/>
        <end position="204"/>
    </location>
</feature>
<dbReference type="HOGENOM" id="CLU_1228108_0_0_11"/>
<dbReference type="EMBL" id="CP001700">
    <property type="protein sequence ID" value="ACU72648.1"/>
    <property type="molecule type" value="Genomic_DNA"/>
</dbReference>
<gene>
    <name evidence="2" type="ordered locus">Caci_3746</name>
</gene>
<sequence length="225" mass="24269">MGSESSSSPPPADAWPFLISRGRTVGQRVVLAPNPLISAGRHADLLPSVAQATLAADDIERSQFHDPASRTDYTLFFRRPVAHAGMIGQEGGDLLDEHSRKVVLTEGVVIAGSPEDFDPRLLDEALRITKETFRAFWLADDPHIAPVPAPRLVPGATTTLDLSAFQRRSPRGGESAPPPQPTSQPSGEGKSKGEKDDSHPRSLWQSAARLAAVVGRRLRGRRPGR</sequence>
<evidence type="ECO:0000256" key="1">
    <source>
        <dbReference type="SAM" id="MobiDB-lite"/>
    </source>
</evidence>
<dbReference type="KEGG" id="cai:Caci_3746"/>
<dbReference type="Proteomes" id="UP000000851">
    <property type="component" value="Chromosome"/>
</dbReference>
<organism evidence="2 3">
    <name type="scientific">Catenulispora acidiphila (strain DSM 44928 / JCM 14897 / NBRC 102108 / NRRL B-24433 / ID139908)</name>
    <dbReference type="NCBI Taxonomy" id="479433"/>
    <lineage>
        <taxon>Bacteria</taxon>
        <taxon>Bacillati</taxon>
        <taxon>Actinomycetota</taxon>
        <taxon>Actinomycetes</taxon>
        <taxon>Catenulisporales</taxon>
        <taxon>Catenulisporaceae</taxon>
        <taxon>Catenulispora</taxon>
    </lineage>
</organism>
<feature type="compositionally biased region" description="Basic and acidic residues" evidence="1">
    <location>
        <begin position="189"/>
        <end position="200"/>
    </location>
</feature>
<dbReference type="AlphaFoldDB" id="C7QC29"/>
<evidence type="ECO:0000313" key="3">
    <source>
        <dbReference type="Proteomes" id="UP000000851"/>
    </source>
</evidence>
<proteinExistence type="predicted"/>
<dbReference type="STRING" id="479433.Caci_3746"/>
<reference evidence="2 3" key="1">
    <citation type="journal article" date="2009" name="Stand. Genomic Sci.">
        <title>Complete genome sequence of Catenulispora acidiphila type strain (ID 139908).</title>
        <authorList>
            <person name="Copeland A."/>
            <person name="Lapidus A."/>
            <person name="Glavina Del Rio T."/>
            <person name="Nolan M."/>
            <person name="Lucas S."/>
            <person name="Chen F."/>
            <person name="Tice H."/>
            <person name="Cheng J.F."/>
            <person name="Bruce D."/>
            <person name="Goodwin L."/>
            <person name="Pitluck S."/>
            <person name="Mikhailova N."/>
            <person name="Pati A."/>
            <person name="Ivanova N."/>
            <person name="Mavromatis K."/>
            <person name="Chen A."/>
            <person name="Palaniappan K."/>
            <person name="Chain P."/>
            <person name="Land M."/>
            <person name="Hauser L."/>
            <person name="Chang Y.J."/>
            <person name="Jeffries C.D."/>
            <person name="Chertkov O."/>
            <person name="Brettin T."/>
            <person name="Detter J.C."/>
            <person name="Han C."/>
            <person name="Ali Z."/>
            <person name="Tindall B.J."/>
            <person name="Goker M."/>
            <person name="Bristow J."/>
            <person name="Eisen J.A."/>
            <person name="Markowitz V."/>
            <person name="Hugenholtz P."/>
            <person name="Kyrpides N.C."/>
            <person name="Klenk H.P."/>
        </authorList>
    </citation>
    <scope>NUCLEOTIDE SEQUENCE [LARGE SCALE GENOMIC DNA]</scope>
    <source>
        <strain evidence="3">DSM 44928 / JCM 14897 / NBRC 102108 / NRRL B-24433 / ID139908</strain>
    </source>
</reference>
<keyword evidence="3" id="KW-1185">Reference proteome</keyword>
<accession>C7QC29</accession>
<dbReference type="InParanoid" id="C7QC29"/>
<protein>
    <submittedName>
        <fullName evidence="2">Uncharacterized protein</fullName>
    </submittedName>
</protein>